<dbReference type="AlphaFoldDB" id="A0A061RH15"/>
<evidence type="ECO:0000313" key="1">
    <source>
        <dbReference type="EMBL" id="JAC72202.1"/>
    </source>
</evidence>
<sequence length="542" mass="59942">MSVAEQRCKLEELINLHDGFLEMLLKSCRRGGKDHLNEDDVLAGDDCENWLVCLLTKAKVTRCQAEILLHGYISQETLSSLLKWFREAKAPKLRLVAAACICILGMVDRHFTETVFEVASEAVNVEIPCWVYEQPNYLLGVRLECGIPLSLYTLRLLTGDLDPMGPQLAIHSVIQKASRSDQIVCKAICRAVEGTIDPHNSLRLQAWDIVEGIAGAEKTALEWSALLNIHHFQVKAENELNALEESFQTGHTNVQATKHAHSAWRSLTCRAIKEATHTPLGLDVFALARNCIYEGCRVMFQMPPGEGMTEHKQRVLVTASGVQHLNDAAYCLERCLSMQHGKKGGLGDFDTFPSAHKYALAMLKWFKWYLCAIDQEALIRHEMAPSEQNERVPCHGPSEVCRDLLAVLSVVMSSSVNPELMTAGLPAAVALARLLNSEGSPESMPGLQAIKSNGPYGHRKTLFVPSQPRNFKDQKNHVLVSHVELGDAKARQIGAEHLKAAIALLSKNSQPLVMQTASSPQDLGGSTTAWEAVWLYKSMTIN</sequence>
<accession>A0A061RH15</accession>
<dbReference type="EMBL" id="GBEZ01013821">
    <property type="protein sequence ID" value="JAC72202.1"/>
    <property type="molecule type" value="Transcribed_RNA"/>
</dbReference>
<name>A0A061RH15_9CHLO</name>
<protein>
    <submittedName>
        <fullName evidence="1">Uncharacterized protein</fullName>
    </submittedName>
</protein>
<proteinExistence type="predicted"/>
<organism evidence="1">
    <name type="scientific">Tetraselmis sp. GSL018</name>
    <dbReference type="NCBI Taxonomy" id="582737"/>
    <lineage>
        <taxon>Eukaryota</taxon>
        <taxon>Viridiplantae</taxon>
        <taxon>Chlorophyta</taxon>
        <taxon>core chlorophytes</taxon>
        <taxon>Chlorodendrophyceae</taxon>
        <taxon>Chlorodendrales</taxon>
        <taxon>Chlorodendraceae</taxon>
        <taxon>Tetraselmis</taxon>
    </lineage>
</organism>
<gene>
    <name evidence="1" type="ORF">TSPGSL018_273</name>
</gene>
<reference evidence="1" key="1">
    <citation type="submission" date="2014-05" db="EMBL/GenBank/DDBJ databases">
        <title>The transcriptome of the halophilic microalga Tetraselmis sp. GSL018 isolated from the Great Salt Lake, Utah.</title>
        <authorList>
            <person name="Jinkerson R.E."/>
            <person name="D'Adamo S."/>
            <person name="Posewitz M.C."/>
        </authorList>
    </citation>
    <scope>NUCLEOTIDE SEQUENCE</scope>
    <source>
        <strain evidence="1">GSL018</strain>
    </source>
</reference>